<protein>
    <submittedName>
        <fullName evidence="2">11344_t:CDS:1</fullName>
    </submittedName>
</protein>
<dbReference type="Gene3D" id="3.10.10.10">
    <property type="entry name" value="HIV Type 1 Reverse Transcriptase, subunit A, domain 1"/>
    <property type="match status" value="1"/>
</dbReference>
<dbReference type="SUPFAM" id="SSF56672">
    <property type="entry name" value="DNA/RNA polymerases"/>
    <property type="match status" value="1"/>
</dbReference>
<feature type="domain" description="Reverse transcriptase" evidence="1">
    <location>
        <begin position="24"/>
        <end position="121"/>
    </location>
</feature>
<evidence type="ECO:0000259" key="1">
    <source>
        <dbReference type="Pfam" id="PF00078"/>
    </source>
</evidence>
<dbReference type="InterPro" id="IPR043502">
    <property type="entry name" value="DNA/RNA_pol_sf"/>
</dbReference>
<dbReference type="OrthoDB" id="5920460at2759"/>
<dbReference type="InterPro" id="IPR043128">
    <property type="entry name" value="Rev_trsase/Diguanyl_cyclase"/>
</dbReference>
<organism evidence="2 3">
    <name type="scientific">Dentiscutata erythropus</name>
    <dbReference type="NCBI Taxonomy" id="1348616"/>
    <lineage>
        <taxon>Eukaryota</taxon>
        <taxon>Fungi</taxon>
        <taxon>Fungi incertae sedis</taxon>
        <taxon>Mucoromycota</taxon>
        <taxon>Glomeromycotina</taxon>
        <taxon>Glomeromycetes</taxon>
        <taxon>Diversisporales</taxon>
        <taxon>Gigasporaceae</taxon>
        <taxon>Dentiscutata</taxon>
    </lineage>
</organism>
<dbReference type="Pfam" id="PF00078">
    <property type="entry name" value="RVT_1"/>
    <property type="match status" value="1"/>
</dbReference>
<dbReference type="Gene3D" id="3.30.70.270">
    <property type="match status" value="1"/>
</dbReference>
<evidence type="ECO:0000313" key="3">
    <source>
        <dbReference type="Proteomes" id="UP000789405"/>
    </source>
</evidence>
<sequence length="123" mass="14753">MEKDKIICKFKSLWSSPVVLIKMKNEKLRFCVNYRKLNLITKKDTYPLPRIDEKLDNLEKAKWFTSLNLTSGYWQVQIKEEDKEKMVFITKYGLYEFNITPFELYNAPSIFQRLIDVVLNSVF</sequence>
<name>A0A9N9GYW8_9GLOM</name>
<dbReference type="PANTHER" id="PTHR24559">
    <property type="entry name" value="TRANSPOSON TY3-I GAG-POL POLYPROTEIN"/>
    <property type="match status" value="1"/>
</dbReference>
<dbReference type="InterPro" id="IPR053134">
    <property type="entry name" value="RNA-dir_DNA_polymerase"/>
</dbReference>
<dbReference type="InterPro" id="IPR000477">
    <property type="entry name" value="RT_dom"/>
</dbReference>
<dbReference type="AlphaFoldDB" id="A0A9N9GYW8"/>
<dbReference type="PANTHER" id="PTHR24559:SF444">
    <property type="entry name" value="REVERSE TRANSCRIPTASE DOMAIN-CONTAINING PROTEIN"/>
    <property type="match status" value="1"/>
</dbReference>
<gene>
    <name evidence="2" type="ORF">DERYTH_LOCUS9602</name>
</gene>
<dbReference type="Proteomes" id="UP000789405">
    <property type="component" value="Unassembled WGS sequence"/>
</dbReference>
<proteinExistence type="predicted"/>
<reference evidence="2" key="1">
    <citation type="submission" date="2021-06" db="EMBL/GenBank/DDBJ databases">
        <authorList>
            <person name="Kallberg Y."/>
            <person name="Tangrot J."/>
            <person name="Rosling A."/>
        </authorList>
    </citation>
    <scope>NUCLEOTIDE SEQUENCE</scope>
    <source>
        <strain evidence="2">MA453B</strain>
    </source>
</reference>
<comment type="caution">
    <text evidence="2">The sequence shown here is derived from an EMBL/GenBank/DDBJ whole genome shotgun (WGS) entry which is preliminary data.</text>
</comment>
<dbReference type="EMBL" id="CAJVPY010005294">
    <property type="protein sequence ID" value="CAG8639968.1"/>
    <property type="molecule type" value="Genomic_DNA"/>
</dbReference>
<accession>A0A9N9GYW8</accession>
<dbReference type="CDD" id="cd01647">
    <property type="entry name" value="RT_LTR"/>
    <property type="match status" value="1"/>
</dbReference>
<evidence type="ECO:0000313" key="2">
    <source>
        <dbReference type="EMBL" id="CAG8639968.1"/>
    </source>
</evidence>
<keyword evidence="3" id="KW-1185">Reference proteome</keyword>